<evidence type="ECO:0000313" key="1">
    <source>
        <dbReference type="EMBL" id="ABN96657.1"/>
    </source>
</evidence>
<sequence length="203" mass="23204">MMTQHPLSAADAALRERITELSVHIRCGGLRGPLQRRSPSQPDRPVRWQSCGDEDHPVRWEDADVSREHDLCIICFRGTAGGRSRWSWLACGDCRSLNAAIENVWGFRSFALGRHSLMNGIGVRSSAQPDVRARQIARLAEFGRGDDRLRAWRRREYQRLARSFDPLADIPLRLWQQEWPPSRLASRDAFARLIGPDFPLARP</sequence>
<organism evidence="1">
    <name type="scientific">Mycobacterium sp. (strain JLS)</name>
    <dbReference type="NCBI Taxonomy" id="164757"/>
    <lineage>
        <taxon>Bacteria</taxon>
        <taxon>Bacillati</taxon>
        <taxon>Actinomycetota</taxon>
        <taxon>Actinomycetes</taxon>
        <taxon>Mycobacteriales</taxon>
        <taxon>Mycobacteriaceae</taxon>
        <taxon>Mycobacterium</taxon>
    </lineage>
</organism>
<name>A0A5Q5CBX1_MYCSJ</name>
<dbReference type="EMBL" id="CP000580">
    <property type="protein sequence ID" value="ABN96657.1"/>
    <property type="molecule type" value="Genomic_DNA"/>
</dbReference>
<reference evidence="1" key="1">
    <citation type="submission" date="2007-02" db="EMBL/GenBank/DDBJ databases">
        <title>Complete sequence of Mycobacterium sp. JLS.</title>
        <authorList>
            <consortium name="US DOE Joint Genome Institute"/>
            <person name="Copeland A."/>
            <person name="Lucas S."/>
            <person name="Lapidus A."/>
            <person name="Barry K."/>
            <person name="Detter J.C."/>
            <person name="Glavina del Rio T."/>
            <person name="Hammon N."/>
            <person name="Israni S."/>
            <person name="Dalin E."/>
            <person name="Tice H."/>
            <person name="Pitluck S."/>
            <person name="Chain P."/>
            <person name="Malfatti S."/>
            <person name="Shin M."/>
            <person name="Vergez L."/>
            <person name="Schmutz J."/>
            <person name="Larimer F."/>
            <person name="Land M."/>
            <person name="Hauser L."/>
            <person name="Kyrpides N."/>
            <person name="Mikhailova N."/>
            <person name="Miller C.D."/>
            <person name="Anderson A.J."/>
            <person name="Sims R.C."/>
            <person name="Richardson P."/>
        </authorList>
    </citation>
    <scope>NUCLEOTIDE SEQUENCE [LARGE SCALE GENOMIC DNA]</scope>
    <source>
        <strain evidence="1">JLS</strain>
    </source>
</reference>
<proteinExistence type="predicted"/>
<protein>
    <submittedName>
        <fullName evidence="1">Uncharacterized protein</fullName>
    </submittedName>
</protein>
<gene>
    <name evidence="1" type="ordered locus">Mjls_0848</name>
</gene>
<dbReference type="KEGG" id="mjl:Mjls_0848"/>
<accession>A0A5Q5CBX1</accession>
<dbReference type="AlphaFoldDB" id="A0A5Q5CBX1"/>